<comment type="caution">
    <text evidence="1">The sequence shown here is derived from an EMBL/GenBank/DDBJ whole genome shotgun (WGS) entry which is preliminary data.</text>
</comment>
<evidence type="ECO:0000313" key="1">
    <source>
        <dbReference type="EMBL" id="KKM25525.1"/>
    </source>
</evidence>
<name>A0A0F9LDM6_9ZZZZ</name>
<dbReference type="AlphaFoldDB" id="A0A0F9LDM6"/>
<protein>
    <recommendedName>
        <fullName evidence="2">LamG-like jellyroll fold domain-containing protein</fullName>
    </recommendedName>
</protein>
<proteinExistence type="predicted"/>
<dbReference type="EMBL" id="LAZR01012700">
    <property type="protein sequence ID" value="KKM25525.1"/>
    <property type="molecule type" value="Genomic_DNA"/>
</dbReference>
<sequence>MDYKNLSFNAGEFSPRLDGRDDLEKYYSACRVLLNMICTRFGPAERRPGLQFVSKVKDSTKKTRLLSFKHSTTQAYILETGDQYFRFYKDRGQILTLVGSEDLATALAAKRVAHWKLNDSAASTAVDDAVASVPHDGVASSNTEDLSETGKVGTGCFNLNGISYVGVTDHAALSFGNNTVDSAMSVAATVFVTPAAGHAAILTKWDNPNKREWWFGLDADNKLLFQVVDESANAAPKRLSDVAIATGWHTLSATYAGQSAAGATAMDLVTLYVDGLEIASTATNDASYDAMENDTADLLIGAHFLSGVQSRMWSDKI</sequence>
<evidence type="ECO:0008006" key="2">
    <source>
        <dbReference type="Google" id="ProtNLM"/>
    </source>
</evidence>
<dbReference type="SUPFAM" id="SSF49899">
    <property type="entry name" value="Concanavalin A-like lectins/glucanases"/>
    <property type="match status" value="1"/>
</dbReference>
<dbReference type="Gene3D" id="2.60.120.200">
    <property type="match status" value="1"/>
</dbReference>
<feature type="non-terminal residue" evidence="1">
    <location>
        <position position="317"/>
    </location>
</feature>
<organism evidence="1">
    <name type="scientific">marine sediment metagenome</name>
    <dbReference type="NCBI Taxonomy" id="412755"/>
    <lineage>
        <taxon>unclassified sequences</taxon>
        <taxon>metagenomes</taxon>
        <taxon>ecological metagenomes</taxon>
    </lineage>
</organism>
<gene>
    <name evidence="1" type="ORF">LCGC14_1594100</name>
</gene>
<dbReference type="Pfam" id="PF13385">
    <property type="entry name" value="Laminin_G_3"/>
    <property type="match status" value="1"/>
</dbReference>
<reference evidence="1" key="1">
    <citation type="journal article" date="2015" name="Nature">
        <title>Complex archaea that bridge the gap between prokaryotes and eukaryotes.</title>
        <authorList>
            <person name="Spang A."/>
            <person name="Saw J.H."/>
            <person name="Jorgensen S.L."/>
            <person name="Zaremba-Niedzwiedzka K."/>
            <person name="Martijn J."/>
            <person name="Lind A.E."/>
            <person name="van Eijk R."/>
            <person name="Schleper C."/>
            <person name="Guy L."/>
            <person name="Ettema T.J."/>
        </authorList>
    </citation>
    <scope>NUCLEOTIDE SEQUENCE</scope>
</reference>
<dbReference type="InterPro" id="IPR013320">
    <property type="entry name" value="ConA-like_dom_sf"/>
</dbReference>
<accession>A0A0F9LDM6</accession>